<dbReference type="GO" id="GO:0010411">
    <property type="term" value="P:xyloglucan metabolic process"/>
    <property type="evidence" value="ECO:0007669"/>
    <property type="project" value="TreeGrafter"/>
</dbReference>
<sequence length="1054" mass="112119" precursor="true">MSQIYMTKILLLLCAALATSFAQPIDPDLYAGIQWRLVGPLRAGKATSASGIPGNPAVYYFGTAGSGVWKTNDGGQTWACVSDPVRLTGIGAVAVAPSRPDTLYVGASGTGPTAGLYRSTDAGDHWELVALQGHAVASIVIDPRNSDLVMAAAGDTGVLRTSDGGKTWNAVLPDSKLGAVWLVFDPDDPRNVYAGTRPAGAGGFGGGGGRGAPPVTTPATDSQVYRSGDEGLTWVKTSPDGLPGGNFGTISLAVAPGTKGQRVYDYVAQGLFRSDDGGAHWSRATDDPRLIGGGQFHDVIVDPRNPNILFATQTSLYRSIDAGKTWESYTGAPSGADFNYLWIDPTDDRYMILATDQGAGVSMNAGRTWTSWYNQPTGQMYNVTTDHGIPFFLYSAQQDSGTIATPIFGRGGQITYRDWYTTNGFETARIVPDAADPNYLYATGWYGSILRINKITGQTQHVFERTAKYRENGSPPMGFAPADPKTFYLATQFLLATRDKGMTWQAVSPDLTATNAGDAAAPEGGRGGRGGEPAISGLAFSPKDAKEIWAGTSNGHLQLSRDGGAHWSNVASAEMAQGGAVATVEASPSDPARAFALVGPSGGGGRGATAATPPRIYRTDDYGQSWKLMNNGLPNSAAHAVREDPGDRNLVFAALDSGVFVSFNGGGDWQSLELNLPAASCRDLAIEQNHLIVATFGRALWSIDDLNPLRELAAKSAQVASSNAYLFAPAPAVRMQWDTYTDTPLSPELPATANPPDGAVIDYYLKSAPAGEIKLEIYDPAGKLVRSYSSTGAASLDYKVNVPDYWLAPASVLPKTAGLHRFVWDLRYPDPEQLLYTYYGVHVDYFEYTLADHAIPHNTPWHEPQGPMVLPGQYEVRLTAGGQTLRQPITVTLDPRLQVSQQELRQQLELAQKIAAAMSVTYQGYNQGMQLRADLASRLASLKQLGKSPETVSAAETLDGKVQTLANAAGPPAGLGPMNRDLTRLMIGVGQSETPPAEMLTEAFDGLCHDTKAALARWKELLTAELPKLNALLAEQGIPPLTAPRAIADGYCGN</sequence>
<feature type="region of interest" description="Disordered" evidence="1">
    <location>
        <begin position="202"/>
        <end position="221"/>
    </location>
</feature>
<dbReference type="PANTHER" id="PTHR43739">
    <property type="entry name" value="XYLOGLUCANASE (EUROFUNG)"/>
    <property type="match status" value="1"/>
</dbReference>
<dbReference type="InterPro" id="IPR052025">
    <property type="entry name" value="Xyloglucanase_GH74"/>
</dbReference>
<dbReference type="InParanoid" id="Q01PB5"/>
<evidence type="ECO:0000313" key="3">
    <source>
        <dbReference type="EMBL" id="ABJ88505.1"/>
    </source>
</evidence>
<organism evidence="3">
    <name type="scientific">Solibacter usitatus (strain Ellin6076)</name>
    <dbReference type="NCBI Taxonomy" id="234267"/>
    <lineage>
        <taxon>Bacteria</taxon>
        <taxon>Pseudomonadati</taxon>
        <taxon>Acidobacteriota</taxon>
        <taxon>Terriglobia</taxon>
        <taxon>Bryobacterales</taxon>
        <taxon>Solibacteraceae</taxon>
        <taxon>Candidatus Solibacter</taxon>
    </lineage>
</organism>
<keyword evidence="2" id="KW-0732">Signal</keyword>
<dbReference type="SUPFAM" id="SSF50939">
    <property type="entry name" value="Sialidases"/>
    <property type="match status" value="2"/>
</dbReference>
<feature type="region of interest" description="Disordered" evidence="1">
    <location>
        <begin position="514"/>
        <end position="533"/>
    </location>
</feature>
<name>Q01PB5_SOLUE</name>
<feature type="compositionally biased region" description="Gly residues" evidence="1">
    <location>
        <begin position="202"/>
        <end position="211"/>
    </location>
</feature>
<dbReference type="CDD" id="cd15482">
    <property type="entry name" value="Sialidase_non-viral"/>
    <property type="match status" value="2"/>
</dbReference>
<dbReference type="PANTHER" id="PTHR43739:SF5">
    <property type="entry name" value="EXO-ALPHA-SIALIDASE"/>
    <property type="match status" value="1"/>
</dbReference>
<dbReference type="KEGG" id="sus:Acid_7599"/>
<dbReference type="InterPro" id="IPR015943">
    <property type="entry name" value="WD40/YVTN_repeat-like_dom_sf"/>
</dbReference>
<gene>
    <name evidence="3" type="ordered locus">Acid_7599</name>
</gene>
<reference evidence="3" key="1">
    <citation type="submission" date="2006-10" db="EMBL/GenBank/DDBJ databases">
        <title>Complete sequence of Solibacter usitatus Ellin6076.</title>
        <authorList>
            <consortium name="US DOE Joint Genome Institute"/>
            <person name="Copeland A."/>
            <person name="Lucas S."/>
            <person name="Lapidus A."/>
            <person name="Barry K."/>
            <person name="Detter J.C."/>
            <person name="Glavina del Rio T."/>
            <person name="Hammon N."/>
            <person name="Israni S."/>
            <person name="Dalin E."/>
            <person name="Tice H."/>
            <person name="Pitluck S."/>
            <person name="Thompson L.S."/>
            <person name="Brettin T."/>
            <person name="Bruce D."/>
            <person name="Han C."/>
            <person name="Tapia R."/>
            <person name="Gilna P."/>
            <person name="Schmutz J."/>
            <person name="Larimer F."/>
            <person name="Land M."/>
            <person name="Hauser L."/>
            <person name="Kyrpides N."/>
            <person name="Mikhailova N."/>
            <person name="Janssen P.H."/>
            <person name="Kuske C.R."/>
            <person name="Richardson P."/>
        </authorList>
    </citation>
    <scope>NUCLEOTIDE SEQUENCE</scope>
    <source>
        <strain evidence="3">Ellin6076</strain>
    </source>
</reference>
<dbReference type="eggNOG" id="COG4447">
    <property type="taxonomic scope" value="Bacteria"/>
</dbReference>
<proteinExistence type="predicted"/>
<dbReference type="EMBL" id="CP000473">
    <property type="protein sequence ID" value="ABJ88505.1"/>
    <property type="molecule type" value="Genomic_DNA"/>
</dbReference>
<evidence type="ECO:0000256" key="1">
    <source>
        <dbReference type="SAM" id="MobiDB-lite"/>
    </source>
</evidence>
<protein>
    <recommendedName>
        <fullName evidence="4">Sortilin N-terminal domain-containing protein</fullName>
    </recommendedName>
</protein>
<evidence type="ECO:0000256" key="2">
    <source>
        <dbReference type="SAM" id="SignalP"/>
    </source>
</evidence>
<evidence type="ECO:0008006" key="4">
    <source>
        <dbReference type="Google" id="ProtNLM"/>
    </source>
</evidence>
<dbReference type="HOGENOM" id="CLU_004847_0_0_0"/>
<dbReference type="AlphaFoldDB" id="Q01PB5"/>
<dbReference type="InterPro" id="IPR036278">
    <property type="entry name" value="Sialidase_sf"/>
</dbReference>
<feature type="signal peptide" evidence="2">
    <location>
        <begin position="1"/>
        <end position="22"/>
    </location>
</feature>
<dbReference type="Gene3D" id="2.130.10.10">
    <property type="entry name" value="YVTN repeat-like/Quinoprotein amine dehydrogenase"/>
    <property type="match status" value="4"/>
</dbReference>
<dbReference type="SUPFAM" id="SSF110296">
    <property type="entry name" value="Oligoxyloglucan reducing end-specific cellobiohydrolase"/>
    <property type="match status" value="1"/>
</dbReference>
<dbReference type="STRING" id="234267.Acid_7599"/>
<accession>Q01PB5</accession>
<feature type="chain" id="PRO_5004162320" description="Sortilin N-terminal domain-containing protein" evidence="2">
    <location>
        <begin position="23"/>
        <end position="1054"/>
    </location>
</feature>